<feature type="region of interest" description="Disordered" evidence="1">
    <location>
        <begin position="996"/>
        <end position="1016"/>
    </location>
</feature>
<feature type="region of interest" description="Disordered" evidence="1">
    <location>
        <begin position="1"/>
        <end position="37"/>
    </location>
</feature>
<feature type="region of interest" description="Disordered" evidence="1">
    <location>
        <begin position="340"/>
        <end position="360"/>
    </location>
</feature>
<accession>A0A9W8JHT8</accession>
<feature type="non-terminal residue" evidence="2">
    <location>
        <position position="1016"/>
    </location>
</feature>
<comment type="caution">
    <text evidence="2">The sequence shown here is derived from an EMBL/GenBank/DDBJ whole genome shotgun (WGS) entry which is preliminary data.</text>
</comment>
<protein>
    <submittedName>
        <fullName evidence="2">Uncharacterized protein</fullName>
    </submittedName>
</protein>
<dbReference type="Proteomes" id="UP001140091">
    <property type="component" value="Unassembled WGS sequence"/>
</dbReference>
<organism evidence="2 3">
    <name type="scientific">Candolleomyces eurysporus</name>
    <dbReference type="NCBI Taxonomy" id="2828524"/>
    <lineage>
        <taxon>Eukaryota</taxon>
        <taxon>Fungi</taxon>
        <taxon>Dikarya</taxon>
        <taxon>Basidiomycota</taxon>
        <taxon>Agaricomycotina</taxon>
        <taxon>Agaricomycetes</taxon>
        <taxon>Agaricomycetidae</taxon>
        <taxon>Agaricales</taxon>
        <taxon>Agaricineae</taxon>
        <taxon>Psathyrellaceae</taxon>
        <taxon>Candolleomyces</taxon>
    </lineage>
</organism>
<dbReference type="Gene3D" id="2.60.120.620">
    <property type="entry name" value="q2cbj1_9rhob like domain"/>
    <property type="match status" value="1"/>
</dbReference>
<sequence>MTTKHTTTMAPDDPRIPKNLDEGKLVDSDKEESTSRASVYPHLVSDDLEPVLASFEHKGAFHYCSTEARAPNPALIIEGVGLVGLPLSERDAKLVISHASRIFEDEDQIDVGTAGADYWVIESRKVGFQNEKWHEYVEKVASTTVWKALGAAPFTSKPRCELKQLTIYQTGSYSSPSQDTCKEGGAFATVTFVLPSAFESGGVHVSHAVEQAVIDVAKDSKLSTSVTAWYKDVTYEVKPVTSGYRLALSYDLVHTSADKPKPGLPDASVVGARLHRVLREWKQGKYNHAEFNRETRNLRGADALKAAYLLRASQELGFTVYHGHVVYAEYGVAEMVERNYKDEDDGEGPRVRRPTPSPPPMCDFKESIEEYAITGLLRLTGRKHRTRAGFDLRDPMVLTLARPFHEARPDEVEYEGDLYGGGGALQHYYYRSVLFLYREEQELLFWHSLSQSSAWVLREIQLPTHSPDEEVGRITSVFIDKLAGTGSFLDYHDDEIWSQSDRERLSSSVEALVGYAACWKDVNVWNRIFPFCYEGDFSEGFEGVIDKALMTFDFAEIQPGITALIYRVDSLAQRLDLITLISRHPSDTAEPQWADQIAKKALSSYKAGKPADVPRLVALAKVGGLGIIKDTICPSKCGTPQKHEFLCELAKALHKDRNQFTASTPVKLEGTSDSDTLHQLPTLEQVIRECLSIAVQYCSPYGASSCSSLDWVREMVELCFTVGDIHPCVTLLTNVLRSSAHLKVEDRFKKVYEPLIPTFRDTLRAHGHNVALEPFRSFFQNIISTYLASILGDKRSIISAFERTLKCQCKDCRELERWLNNPTSPVEYHLRAKGPKRSHLEDSIRSCAKDLLSYETMQGPPPYTLVVKKQPKALTRVGWEERQAAAIAFLTSIGEEEEWKLVMGERYKDALKAVQGTEAFVLRADIAVTRADVIKPAPAFAPLKLEDSKDSVSPVKPEDSKSSLLPVKLENSKDSVHRLVKAESGGGEILAAVGVKRKRSDSMDSESRFKVKVEAD</sequence>
<evidence type="ECO:0000313" key="2">
    <source>
        <dbReference type="EMBL" id="KAJ2934369.1"/>
    </source>
</evidence>
<keyword evidence="3" id="KW-1185">Reference proteome</keyword>
<name>A0A9W8JHT8_9AGAR</name>
<dbReference type="OrthoDB" id="124582at2759"/>
<dbReference type="EMBL" id="JANBPK010000719">
    <property type="protein sequence ID" value="KAJ2934369.1"/>
    <property type="molecule type" value="Genomic_DNA"/>
</dbReference>
<evidence type="ECO:0000313" key="3">
    <source>
        <dbReference type="Proteomes" id="UP001140091"/>
    </source>
</evidence>
<dbReference type="PANTHER" id="PTHR33099:SF7">
    <property type="entry name" value="MYND-TYPE DOMAIN-CONTAINING PROTEIN"/>
    <property type="match status" value="1"/>
</dbReference>
<dbReference type="PANTHER" id="PTHR33099">
    <property type="entry name" value="FE2OG DIOXYGENASE DOMAIN-CONTAINING PROTEIN"/>
    <property type="match status" value="1"/>
</dbReference>
<feature type="compositionally biased region" description="Basic and acidic residues" evidence="1">
    <location>
        <begin position="1000"/>
        <end position="1016"/>
    </location>
</feature>
<proteinExistence type="predicted"/>
<feature type="compositionally biased region" description="Basic and acidic residues" evidence="1">
    <location>
        <begin position="12"/>
        <end position="34"/>
    </location>
</feature>
<reference evidence="2" key="1">
    <citation type="submission" date="2022-06" db="EMBL/GenBank/DDBJ databases">
        <title>Genome Sequence of Candolleomyces eurysporus.</title>
        <authorList>
            <person name="Buettner E."/>
        </authorList>
    </citation>
    <scope>NUCLEOTIDE SEQUENCE</scope>
    <source>
        <strain evidence="2">VTCC 930004</strain>
    </source>
</reference>
<gene>
    <name evidence="2" type="ORF">H1R20_g2718</name>
</gene>
<dbReference type="AlphaFoldDB" id="A0A9W8JHT8"/>
<evidence type="ECO:0000256" key="1">
    <source>
        <dbReference type="SAM" id="MobiDB-lite"/>
    </source>
</evidence>